<evidence type="ECO:0000256" key="2">
    <source>
        <dbReference type="ARBA" id="ARBA00012528"/>
    </source>
</evidence>
<comment type="cofactor">
    <cofactor evidence="1">
        <name>Mg(2+)</name>
        <dbReference type="ChEBI" id="CHEBI:18420"/>
    </cofactor>
</comment>
<dbReference type="PANTHER" id="PTHR45138:SF9">
    <property type="entry name" value="DIGUANYLATE CYCLASE DGCM-RELATED"/>
    <property type="match status" value="1"/>
</dbReference>
<evidence type="ECO:0000259" key="6">
    <source>
        <dbReference type="PROSITE" id="PS50887"/>
    </source>
</evidence>
<dbReference type="PROSITE" id="PS50887">
    <property type="entry name" value="GGDEF"/>
    <property type="match status" value="1"/>
</dbReference>
<dbReference type="GO" id="GO:0005886">
    <property type="term" value="C:plasma membrane"/>
    <property type="evidence" value="ECO:0007669"/>
    <property type="project" value="TreeGrafter"/>
</dbReference>
<comment type="catalytic activity">
    <reaction evidence="3">
        <text>2 GTP = 3',3'-c-di-GMP + 2 diphosphate</text>
        <dbReference type="Rhea" id="RHEA:24898"/>
        <dbReference type="ChEBI" id="CHEBI:33019"/>
        <dbReference type="ChEBI" id="CHEBI:37565"/>
        <dbReference type="ChEBI" id="CHEBI:58805"/>
        <dbReference type="EC" id="2.7.7.65"/>
    </reaction>
</comment>
<keyword evidence="4" id="KW-1133">Transmembrane helix</keyword>
<dbReference type="STRING" id="267850.ADINL_2604"/>
<comment type="caution">
    <text evidence="7">The sequence shown here is derived from an EMBL/GenBank/DDBJ whole genome shotgun (WGS) entry which is preliminary data.</text>
</comment>
<dbReference type="Gene3D" id="3.30.70.270">
    <property type="match status" value="1"/>
</dbReference>
<keyword evidence="4" id="KW-0812">Transmembrane</keyword>
<dbReference type="CDD" id="cd01949">
    <property type="entry name" value="GGDEF"/>
    <property type="match status" value="1"/>
</dbReference>
<feature type="signal peptide" evidence="5">
    <location>
        <begin position="1"/>
        <end position="19"/>
    </location>
</feature>
<evidence type="ECO:0000256" key="4">
    <source>
        <dbReference type="SAM" id="Phobius"/>
    </source>
</evidence>
<dbReference type="Pfam" id="PF00990">
    <property type="entry name" value="GGDEF"/>
    <property type="match status" value="1"/>
</dbReference>
<sequence>MMARWALLLLCILSGFAKAGDLIDLQHQPLVLPGSTAFYYAETGQPISLDTAREAFRQGQFTPSSSPFLSFGIGASPHWIRIALLNSSADELLRVLSIETTWLDHIELYLLQDDQLLTQTLMGDSFPFSQRPLNHRYFAQTLTLPSGTTELWMRVATPDPMLLPLYLGSYQVQQQRYEQDAYSYGVLYGVMLALLLYNLMLYTGIRHRQYLYYAIYVGLFVWLNLAYTGHGFRWLWPEAVTWQQWANPVLMILYGSSGLVFALSFLNIRNSAPRLYQAIQWLCIAVILLLAVLLLIPQGRVAALYLAFSFILLGTLLMLLLGGVAWRAGNPASRYFLCASVIAALGGMITALSVWGLIPFSPAGYRAVDLGTMIEAVLLALALAEQFRRTQRQRLRAEAMARLDPLTGLNNRRAFAERVEPLWQSCVRYDRPMSLAIIDLDEFKKINDSFGHKAGDLALEMTAEALLQSIRGGDILARWGGEEFILFMPETTRDEAVRVAERLRACIGTVQVREQDALISLSASIGVAARDEQIERLEQLICVADQCLYQAKMQGRNRVVLAHA</sequence>
<dbReference type="GO" id="GO:0052621">
    <property type="term" value="F:diguanylate cyclase activity"/>
    <property type="evidence" value="ECO:0007669"/>
    <property type="project" value="UniProtKB-EC"/>
</dbReference>
<dbReference type="AlphaFoldDB" id="A0A063Y2W9"/>
<dbReference type="InterPro" id="IPR043128">
    <property type="entry name" value="Rev_trsase/Diguanyl_cyclase"/>
</dbReference>
<evidence type="ECO:0000313" key="7">
    <source>
        <dbReference type="EMBL" id="KDE39475.1"/>
    </source>
</evidence>
<keyword evidence="8" id="KW-1185">Reference proteome</keyword>
<dbReference type="PANTHER" id="PTHR45138">
    <property type="entry name" value="REGULATORY COMPONENTS OF SENSORY TRANSDUCTION SYSTEM"/>
    <property type="match status" value="1"/>
</dbReference>
<dbReference type="Gene3D" id="2.60.40.2380">
    <property type="match status" value="1"/>
</dbReference>
<reference evidence="7 8" key="1">
    <citation type="journal article" date="2005" name="Int. J. Syst. Evol. Microbiol.">
        <title>Nitrincola lacisaponensis gen. nov., sp. nov., a novel alkaliphilic bacterium isolated from an alkaline, saline lake.</title>
        <authorList>
            <person name="Dimitriu P.A."/>
            <person name="Shukla S.K."/>
            <person name="Conradt J."/>
            <person name="Marquez M.C."/>
            <person name="Ventosa A."/>
            <person name="Maglia A."/>
            <person name="Peyton B.M."/>
            <person name="Pinkart H.C."/>
            <person name="Mormile M.R."/>
        </authorList>
    </citation>
    <scope>NUCLEOTIDE SEQUENCE [LARGE SCALE GENOMIC DNA]</scope>
    <source>
        <strain evidence="7 8">4CA</strain>
    </source>
</reference>
<feature type="transmembrane region" description="Helical" evidence="4">
    <location>
        <begin position="210"/>
        <end position="229"/>
    </location>
</feature>
<dbReference type="InterPro" id="IPR011623">
    <property type="entry name" value="7TMR_DISM_rcpt_extracell_dom1"/>
</dbReference>
<feature type="transmembrane region" description="Helical" evidence="4">
    <location>
        <begin position="364"/>
        <end position="384"/>
    </location>
</feature>
<organism evidence="7 8">
    <name type="scientific">Nitrincola lacisaponensis</name>
    <dbReference type="NCBI Taxonomy" id="267850"/>
    <lineage>
        <taxon>Bacteria</taxon>
        <taxon>Pseudomonadati</taxon>
        <taxon>Pseudomonadota</taxon>
        <taxon>Gammaproteobacteria</taxon>
        <taxon>Oceanospirillales</taxon>
        <taxon>Oceanospirillaceae</taxon>
        <taxon>Nitrincola</taxon>
    </lineage>
</organism>
<dbReference type="Pfam" id="PF07696">
    <property type="entry name" value="7TMR-DISMED2"/>
    <property type="match status" value="1"/>
</dbReference>
<feature type="domain" description="GGDEF" evidence="6">
    <location>
        <begin position="431"/>
        <end position="564"/>
    </location>
</feature>
<protein>
    <recommendedName>
        <fullName evidence="2">diguanylate cyclase</fullName>
        <ecNumber evidence="2">2.7.7.65</ecNumber>
    </recommendedName>
</protein>
<dbReference type="EC" id="2.7.7.65" evidence="2"/>
<dbReference type="InterPro" id="IPR050469">
    <property type="entry name" value="Diguanylate_Cyclase"/>
</dbReference>
<keyword evidence="4" id="KW-0472">Membrane</keyword>
<keyword evidence="5" id="KW-0732">Signal</keyword>
<feature type="transmembrane region" description="Helical" evidence="4">
    <location>
        <begin position="278"/>
        <end position="296"/>
    </location>
</feature>
<evidence type="ECO:0000256" key="1">
    <source>
        <dbReference type="ARBA" id="ARBA00001946"/>
    </source>
</evidence>
<dbReference type="InterPro" id="IPR029787">
    <property type="entry name" value="Nucleotide_cyclase"/>
</dbReference>
<dbReference type="Proteomes" id="UP000027318">
    <property type="component" value="Unassembled WGS sequence"/>
</dbReference>
<dbReference type="InterPro" id="IPR000160">
    <property type="entry name" value="GGDEF_dom"/>
</dbReference>
<feature type="transmembrane region" description="Helical" evidence="4">
    <location>
        <begin position="181"/>
        <end position="203"/>
    </location>
</feature>
<dbReference type="NCBIfam" id="TIGR00254">
    <property type="entry name" value="GGDEF"/>
    <property type="match status" value="1"/>
</dbReference>
<dbReference type="GO" id="GO:0043709">
    <property type="term" value="P:cell adhesion involved in single-species biofilm formation"/>
    <property type="evidence" value="ECO:0007669"/>
    <property type="project" value="TreeGrafter"/>
</dbReference>
<dbReference type="SMART" id="SM00267">
    <property type="entry name" value="GGDEF"/>
    <property type="match status" value="1"/>
</dbReference>
<evidence type="ECO:0000256" key="3">
    <source>
        <dbReference type="ARBA" id="ARBA00034247"/>
    </source>
</evidence>
<dbReference type="FunFam" id="3.30.70.270:FF:000001">
    <property type="entry name" value="Diguanylate cyclase domain protein"/>
    <property type="match status" value="1"/>
</dbReference>
<dbReference type="GO" id="GO:1902201">
    <property type="term" value="P:negative regulation of bacterial-type flagellum-dependent cell motility"/>
    <property type="evidence" value="ECO:0007669"/>
    <property type="project" value="TreeGrafter"/>
</dbReference>
<dbReference type="EMBL" id="JMSZ01000032">
    <property type="protein sequence ID" value="KDE39475.1"/>
    <property type="molecule type" value="Genomic_DNA"/>
</dbReference>
<dbReference type="PATRIC" id="fig|267850.7.peg.2572"/>
<name>A0A063Y2W9_9GAMM</name>
<dbReference type="SUPFAM" id="SSF55073">
    <property type="entry name" value="Nucleotide cyclase"/>
    <property type="match status" value="1"/>
</dbReference>
<evidence type="ECO:0000256" key="5">
    <source>
        <dbReference type="SAM" id="SignalP"/>
    </source>
</evidence>
<accession>A0A063Y2W9</accession>
<dbReference type="InterPro" id="IPR011622">
    <property type="entry name" value="7TMR_DISM_rcpt_extracell_dom2"/>
</dbReference>
<gene>
    <name evidence="7" type="ORF">ADINL_2604</name>
</gene>
<dbReference type="Pfam" id="PF07695">
    <property type="entry name" value="7TMR-DISM_7TM"/>
    <property type="match status" value="1"/>
</dbReference>
<feature type="transmembrane region" description="Helical" evidence="4">
    <location>
        <begin position="302"/>
        <end position="323"/>
    </location>
</feature>
<feature type="transmembrane region" description="Helical" evidence="4">
    <location>
        <begin position="249"/>
        <end position="266"/>
    </location>
</feature>
<proteinExistence type="predicted"/>
<feature type="transmembrane region" description="Helical" evidence="4">
    <location>
        <begin position="335"/>
        <end position="358"/>
    </location>
</feature>
<evidence type="ECO:0000313" key="8">
    <source>
        <dbReference type="Proteomes" id="UP000027318"/>
    </source>
</evidence>
<feature type="chain" id="PRO_5001620336" description="diguanylate cyclase" evidence="5">
    <location>
        <begin position="20"/>
        <end position="564"/>
    </location>
</feature>